<dbReference type="AlphaFoldDB" id="A0A1H8FI44"/>
<dbReference type="EMBL" id="FODE01000004">
    <property type="protein sequence ID" value="SEN31302.1"/>
    <property type="molecule type" value="Genomic_DNA"/>
</dbReference>
<evidence type="ECO:0000313" key="1">
    <source>
        <dbReference type="EMBL" id="SEN31302.1"/>
    </source>
</evidence>
<protein>
    <submittedName>
        <fullName evidence="1">Uncharacterized protein</fullName>
    </submittedName>
</protein>
<name>A0A1H8FI44_9RHOB</name>
<dbReference type="RefSeq" id="WP_090610657.1">
    <property type="nucleotide sequence ID" value="NZ_CP067124.1"/>
</dbReference>
<dbReference type="Proteomes" id="UP000199054">
    <property type="component" value="Unassembled WGS sequence"/>
</dbReference>
<keyword evidence="2" id="KW-1185">Reference proteome</keyword>
<reference evidence="1 2" key="1">
    <citation type="submission" date="2016-10" db="EMBL/GenBank/DDBJ databases">
        <authorList>
            <person name="de Groot N.N."/>
        </authorList>
    </citation>
    <scope>NUCLEOTIDE SEQUENCE [LARGE SCALE GENOMIC DNA]</scope>
    <source>
        <strain evidence="1 2">DSM 8512</strain>
    </source>
</reference>
<organism evidence="1 2">
    <name type="scientific">Paracoccus alcaliphilus</name>
    <dbReference type="NCBI Taxonomy" id="34002"/>
    <lineage>
        <taxon>Bacteria</taxon>
        <taxon>Pseudomonadati</taxon>
        <taxon>Pseudomonadota</taxon>
        <taxon>Alphaproteobacteria</taxon>
        <taxon>Rhodobacterales</taxon>
        <taxon>Paracoccaceae</taxon>
        <taxon>Paracoccus</taxon>
    </lineage>
</organism>
<accession>A0A1H8FI44</accession>
<dbReference type="STRING" id="34002.SAMN04489859_100464"/>
<evidence type="ECO:0000313" key="2">
    <source>
        <dbReference type="Proteomes" id="UP000199054"/>
    </source>
</evidence>
<proteinExistence type="predicted"/>
<sequence length="158" mass="15540">MPLVSATLSQSLQSQWLPRDEDGEFKDDAPASADALAGAIADWFGMAMAAGIPCSTASARKSQLQGQLIPVLQAGSAAGAGQGIALSFMAYVAGQSFGPGVAAPPVATAAAGAAITAALADLDAAQSSRADQIAAALQAQAMSAIVTFPPPMSPAPVT</sequence>
<gene>
    <name evidence="1" type="ORF">SAMN04489859_100464</name>
</gene>